<feature type="binding site" evidence="10">
    <location>
        <position position="289"/>
    </location>
    <ligand>
        <name>Mg(2+)</name>
        <dbReference type="ChEBI" id="CHEBI:18420"/>
    </ligand>
</feature>
<evidence type="ECO:0000256" key="4">
    <source>
        <dbReference type="ARBA" id="ARBA00012973"/>
    </source>
</evidence>
<keyword evidence="7 10" id="KW-0808">Transferase</keyword>
<sequence length="567" mass="62516">MTTTPAQQPSGMPVHRYRAFEPVTVPDRRWPDRKITAAPRWLSTDLRDGNQALIDPMSPSRKMTMFELLVKMGYKEIEVGFPAASQTDFDFVRQLIEGDKIPDDVRISVLTQAREDLIERTVASLVGADRANVHLYNATAPLFQRVVFGVTEAECIAIATRGTEWVVKHAEQLLEGTDFGYQYSPEIFTQTHTDFAVEICERVSDVWQPEAGREIILNLPATVEMSTPNTYADQIEYFSRRLSRREHSAISLHPHNDRGTAVAATELALMAGADRVEGCLFGHGERTGNVDLVTLGMNLFSQGIDPMIDFSDIDEVRRTVEYCTQLPVHPRHPYAGDLVYTAFSGSHQDAIKKGLEDLDRRAAEAGVPVGEMPWEAPYLPIDPKDVGRSYEAVIRVNSQSGKGGVAYLLKSEHKLDLPRRAQIEFSRVIQDRTDAQGGEVTPEQIWEVFSGEYLTKDAPLRLNSVHSTSTAGQHDELTVDVYVDGEQRTLSGSGNGPVAAFVDAVNGLGYDVRVLDYAEHALSSGGDAQAAAYVECAVGEKVLWGVGIDPNIVRASMKAIVSAVNRA</sequence>
<comment type="subunit">
    <text evidence="10">Homodimer.</text>
</comment>
<dbReference type="InterPro" id="IPR013785">
    <property type="entry name" value="Aldolase_TIM"/>
</dbReference>
<evidence type="ECO:0000313" key="13">
    <source>
        <dbReference type="Proteomes" id="UP001268542"/>
    </source>
</evidence>
<evidence type="ECO:0000256" key="2">
    <source>
        <dbReference type="ARBA" id="ARBA00004689"/>
    </source>
</evidence>
<dbReference type="EMBL" id="JAVYII010000010">
    <property type="protein sequence ID" value="MDT9595235.1"/>
    <property type="molecule type" value="Genomic_DNA"/>
</dbReference>
<keyword evidence="5 10" id="KW-0432">Leucine biosynthesis</keyword>
<dbReference type="EC" id="2.3.3.13" evidence="4 10"/>
<dbReference type="Gene3D" id="3.20.20.70">
    <property type="entry name" value="Aldolase class I"/>
    <property type="match status" value="1"/>
</dbReference>
<dbReference type="CDD" id="cd07942">
    <property type="entry name" value="DRE_TIM_LeuA"/>
    <property type="match status" value="1"/>
</dbReference>
<feature type="region of interest" description="Regulatory domain" evidence="10">
    <location>
        <begin position="456"/>
        <end position="567"/>
    </location>
</feature>
<dbReference type="SUPFAM" id="SSF110921">
    <property type="entry name" value="2-isopropylmalate synthase LeuA, allosteric (dimerisation) domain"/>
    <property type="match status" value="1"/>
</dbReference>
<evidence type="ECO:0000256" key="9">
    <source>
        <dbReference type="ARBA" id="ARBA00023304"/>
    </source>
</evidence>
<keyword evidence="8 10" id="KW-0479">Metal-binding</keyword>
<dbReference type="NCBIfam" id="TIGR00970">
    <property type="entry name" value="leuA_yeast"/>
    <property type="match status" value="1"/>
</dbReference>
<dbReference type="PROSITE" id="PS00816">
    <property type="entry name" value="AIPM_HOMOCIT_SYNTH_2"/>
    <property type="match status" value="1"/>
</dbReference>
<comment type="cofactor">
    <cofactor evidence="10">
        <name>Mg(2+)</name>
        <dbReference type="ChEBI" id="CHEBI:18420"/>
    </cofactor>
</comment>
<dbReference type="HAMAP" id="MF_00572">
    <property type="entry name" value="LeuA_type2"/>
    <property type="match status" value="1"/>
</dbReference>
<dbReference type="InterPro" id="IPR005668">
    <property type="entry name" value="IPM_Synthase"/>
</dbReference>
<keyword evidence="12" id="KW-0012">Acyltransferase</keyword>
<dbReference type="RefSeq" id="WP_315735765.1">
    <property type="nucleotide sequence ID" value="NZ_JAVYII010000010.1"/>
</dbReference>
<evidence type="ECO:0000256" key="7">
    <source>
        <dbReference type="ARBA" id="ARBA00022679"/>
    </source>
</evidence>
<organism evidence="12 13">
    <name type="scientific">Nocardioides imazamoxiresistens</name>
    <dbReference type="NCBI Taxonomy" id="3231893"/>
    <lineage>
        <taxon>Bacteria</taxon>
        <taxon>Bacillati</taxon>
        <taxon>Actinomycetota</taxon>
        <taxon>Actinomycetes</taxon>
        <taxon>Propionibacteriales</taxon>
        <taxon>Nocardioidaceae</taxon>
        <taxon>Nocardioides</taxon>
    </lineage>
</organism>
<dbReference type="InterPro" id="IPR054692">
    <property type="entry name" value="LeuA-like_post-cat"/>
</dbReference>
<dbReference type="InterPro" id="IPR000891">
    <property type="entry name" value="PYR_CT"/>
</dbReference>
<dbReference type="Gene3D" id="3.30.160.270">
    <property type="match status" value="1"/>
</dbReference>
<comment type="catalytic activity">
    <reaction evidence="1 10">
        <text>3-methyl-2-oxobutanoate + acetyl-CoA + H2O = (2S)-2-isopropylmalate + CoA + H(+)</text>
        <dbReference type="Rhea" id="RHEA:21524"/>
        <dbReference type="ChEBI" id="CHEBI:1178"/>
        <dbReference type="ChEBI" id="CHEBI:11851"/>
        <dbReference type="ChEBI" id="CHEBI:15377"/>
        <dbReference type="ChEBI" id="CHEBI:15378"/>
        <dbReference type="ChEBI" id="CHEBI:57287"/>
        <dbReference type="ChEBI" id="CHEBI:57288"/>
        <dbReference type="EC" id="2.3.3.13"/>
    </reaction>
</comment>
<dbReference type="Pfam" id="PF08502">
    <property type="entry name" value="LeuA_dimer"/>
    <property type="match status" value="1"/>
</dbReference>
<evidence type="ECO:0000259" key="11">
    <source>
        <dbReference type="PROSITE" id="PS50991"/>
    </source>
</evidence>
<keyword evidence="10" id="KW-0963">Cytoplasm</keyword>
<evidence type="ECO:0000256" key="5">
    <source>
        <dbReference type="ARBA" id="ARBA00022430"/>
    </source>
</evidence>
<evidence type="ECO:0000313" key="12">
    <source>
        <dbReference type="EMBL" id="MDT9595235.1"/>
    </source>
</evidence>
<dbReference type="SUPFAM" id="SSF89000">
    <property type="entry name" value="post-HMGL domain-like"/>
    <property type="match status" value="1"/>
</dbReference>
<feature type="binding site" evidence="10">
    <location>
        <position position="253"/>
    </location>
    <ligand>
        <name>Mg(2+)</name>
        <dbReference type="ChEBI" id="CHEBI:18420"/>
    </ligand>
</feature>
<protein>
    <recommendedName>
        <fullName evidence="4 10">2-isopropylmalate synthase</fullName>
        <ecNumber evidence="4 10">2.3.3.13</ecNumber>
    </recommendedName>
    <alternativeName>
        <fullName evidence="10">Alpha-IPM synthase</fullName>
    </alternativeName>
    <alternativeName>
        <fullName evidence="10">Alpha-isopropylmalate synthase</fullName>
    </alternativeName>
</protein>
<comment type="pathway">
    <text evidence="2 10">Amino-acid biosynthesis; L-leucine biosynthesis; L-leucine from 3-methyl-2-oxobutanoate: step 1/4.</text>
</comment>
<dbReference type="SUPFAM" id="SSF51569">
    <property type="entry name" value="Aldolase"/>
    <property type="match status" value="1"/>
</dbReference>
<evidence type="ECO:0000256" key="6">
    <source>
        <dbReference type="ARBA" id="ARBA00022605"/>
    </source>
</evidence>
<dbReference type="InterPro" id="IPR039371">
    <property type="entry name" value="LeuA_N_DRE-TIM"/>
</dbReference>
<dbReference type="Proteomes" id="UP001268542">
    <property type="component" value="Unassembled WGS sequence"/>
</dbReference>
<dbReference type="InterPro" id="IPR002034">
    <property type="entry name" value="AIPM/Hcit_synth_CS"/>
</dbReference>
<feature type="binding site" evidence="10">
    <location>
        <position position="255"/>
    </location>
    <ligand>
        <name>Mg(2+)</name>
        <dbReference type="ChEBI" id="CHEBI:18420"/>
    </ligand>
</feature>
<dbReference type="PANTHER" id="PTHR46911:SF1">
    <property type="entry name" value="2-ISOPROPYLMALATE SYNTHASE"/>
    <property type="match status" value="1"/>
</dbReference>
<name>A0ABU3Q148_9ACTN</name>
<comment type="similarity">
    <text evidence="3 10">Belongs to the alpha-IPM synthase/homocitrate synthase family. LeuA type 2 subfamily.</text>
</comment>
<evidence type="ECO:0000256" key="8">
    <source>
        <dbReference type="ARBA" id="ARBA00022723"/>
    </source>
</evidence>
<dbReference type="Pfam" id="PF00682">
    <property type="entry name" value="HMGL-like"/>
    <property type="match status" value="1"/>
</dbReference>
<reference evidence="12 13" key="1">
    <citation type="submission" date="2023-08" db="EMBL/GenBank/DDBJ databases">
        <title>Nocardioides seae sp. nov., a bacterium isolated from a soil.</title>
        <authorList>
            <person name="Wang X."/>
        </authorList>
    </citation>
    <scope>NUCLEOTIDE SEQUENCE [LARGE SCALE GENOMIC DNA]</scope>
    <source>
        <strain evidence="12 13">YZH12</strain>
    </source>
</reference>
<accession>A0ABU3Q148</accession>
<gene>
    <name evidence="10 12" type="primary">leuA</name>
    <name evidence="12" type="ORF">RDV89_19260</name>
</gene>
<dbReference type="InterPro" id="IPR013709">
    <property type="entry name" value="2-isopropylmalate_synth_dimer"/>
</dbReference>
<dbReference type="PANTHER" id="PTHR46911">
    <property type="match status" value="1"/>
</dbReference>
<keyword evidence="9 10" id="KW-0100">Branched-chain amino acid biosynthesis</keyword>
<keyword evidence="13" id="KW-1185">Reference proteome</keyword>
<dbReference type="SMART" id="SM00917">
    <property type="entry name" value="LeuA_dimer"/>
    <property type="match status" value="1"/>
</dbReference>
<dbReference type="GO" id="GO:0003852">
    <property type="term" value="F:2-isopropylmalate synthase activity"/>
    <property type="evidence" value="ECO:0007669"/>
    <property type="project" value="UniProtKB-EC"/>
</dbReference>
<dbReference type="NCBIfam" id="NF002991">
    <property type="entry name" value="PRK03739.1"/>
    <property type="match status" value="1"/>
</dbReference>
<dbReference type="Pfam" id="PF22615">
    <property type="entry name" value="IPMS_D2"/>
    <property type="match status" value="1"/>
</dbReference>
<evidence type="ECO:0000256" key="10">
    <source>
        <dbReference type="HAMAP-Rule" id="MF_00572"/>
    </source>
</evidence>
<comment type="function">
    <text evidence="10">Catalyzes the condensation of the acetyl group of acetyl-CoA with 3-methyl-2-oxobutanoate (2-ketoisovalerate) to form 3-carboxy-3-hydroxy-4-methylpentanoate (2-isopropylmalate).</text>
</comment>
<dbReference type="PROSITE" id="PS50991">
    <property type="entry name" value="PYR_CT"/>
    <property type="match status" value="1"/>
</dbReference>
<comment type="caution">
    <text evidence="12">The sequence shown here is derived from an EMBL/GenBank/DDBJ whole genome shotgun (WGS) entry which is preliminary data.</text>
</comment>
<comment type="subcellular location">
    <subcellularLocation>
        <location evidence="10">Cytoplasm</location>
    </subcellularLocation>
</comment>
<keyword evidence="6 10" id="KW-0028">Amino-acid biosynthesis</keyword>
<feature type="domain" description="Pyruvate carboxyltransferase" evidence="11">
    <location>
        <begin position="39"/>
        <end position="314"/>
    </location>
</feature>
<proteinExistence type="inferred from homology"/>
<evidence type="ECO:0000256" key="1">
    <source>
        <dbReference type="ARBA" id="ARBA00000064"/>
    </source>
</evidence>
<feature type="binding site" evidence="10">
    <location>
        <position position="48"/>
    </location>
    <ligand>
        <name>Mg(2+)</name>
        <dbReference type="ChEBI" id="CHEBI:18420"/>
    </ligand>
</feature>
<keyword evidence="10" id="KW-0460">Magnesium</keyword>
<evidence type="ECO:0000256" key="3">
    <source>
        <dbReference type="ARBA" id="ARBA00009767"/>
    </source>
</evidence>
<dbReference type="InterPro" id="IPR036230">
    <property type="entry name" value="LeuA_allosteric_dom_sf"/>
</dbReference>
<dbReference type="PROSITE" id="PS00815">
    <property type="entry name" value="AIPM_HOMOCIT_SYNTH_1"/>
    <property type="match status" value="1"/>
</dbReference>